<keyword evidence="1" id="KW-1133">Transmembrane helix</keyword>
<evidence type="ECO:0000313" key="2">
    <source>
        <dbReference type="EMBL" id="OGE80781.1"/>
    </source>
</evidence>
<reference evidence="2 3" key="1">
    <citation type="journal article" date="2016" name="Nat. Commun.">
        <title>Thousands of microbial genomes shed light on interconnected biogeochemical processes in an aquifer system.</title>
        <authorList>
            <person name="Anantharaman K."/>
            <person name="Brown C.T."/>
            <person name="Hug L.A."/>
            <person name="Sharon I."/>
            <person name="Castelle C.J."/>
            <person name="Probst A.J."/>
            <person name="Thomas B.C."/>
            <person name="Singh A."/>
            <person name="Wilkins M.J."/>
            <person name="Karaoz U."/>
            <person name="Brodie E.L."/>
            <person name="Williams K.H."/>
            <person name="Hubbard S.S."/>
            <person name="Banfield J.F."/>
        </authorList>
    </citation>
    <scope>NUCLEOTIDE SEQUENCE [LARGE SCALE GENOMIC DNA]</scope>
</reference>
<evidence type="ECO:0000256" key="1">
    <source>
        <dbReference type="SAM" id="Phobius"/>
    </source>
</evidence>
<dbReference type="EMBL" id="MFEL01000018">
    <property type="protein sequence ID" value="OGE80781.1"/>
    <property type="molecule type" value="Genomic_DNA"/>
</dbReference>
<sequence>MESEESRQKEWEIRTAELKPIVDRTRDLETLGIDAVSEYQVMIAEFGNALLAKYPDAPKFMLWHILAGSSPDPNSPTSDFDTPEGSIEKFIRNKLGGQQGFIIGKLLSLIGLALILMVLLFLSRFAQEGENFYPMRVLGEQIEYSLIPTESGKINYKIEQLDDSAFSSRKSAALDDFDKVRRNSEKFVEERQELQKRAESVPDEKTKQELQAGLNAAVENQICALNDAIAKAPEEERQKLLEILAKSQ</sequence>
<comment type="caution">
    <text evidence="2">The sequence shown here is derived from an EMBL/GenBank/DDBJ whole genome shotgun (WGS) entry which is preliminary data.</text>
</comment>
<keyword evidence="1" id="KW-0472">Membrane</keyword>
<evidence type="ECO:0000313" key="3">
    <source>
        <dbReference type="Proteomes" id="UP000178892"/>
    </source>
</evidence>
<feature type="transmembrane region" description="Helical" evidence="1">
    <location>
        <begin position="102"/>
        <end position="122"/>
    </location>
</feature>
<gene>
    <name evidence="2" type="ORF">A2720_04445</name>
</gene>
<accession>A0A1F5NSY3</accession>
<dbReference type="STRING" id="1817825.A2720_04445"/>
<proteinExistence type="predicted"/>
<keyword evidence="1" id="KW-0812">Transmembrane</keyword>
<name>A0A1F5NSY3_9BACT</name>
<organism evidence="2 3">
    <name type="scientific">Candidatus Doudnabacteria bacterium RIFCSPHIGHO2_01_FULL_46_24</name>
    <dbReference type="NCBI Taxonomy" id="1817825"/>
    <lineage>
        <taxon>Bacteria</taxon>
        <taxon>Candidatus Doudnaibacteriota</taxon>
    </lineage>
</organism>
<protein>
    <submittedName>
        <fullName evidence="2">Uncharacterized protein</fullName>
    </submittedName>
</protein>
<dbReference type="AlphaFoldDB" id="A0A1F5NSY3"/>
<dbReference type="Proteomes" id="UP000178892">
    <property type="component" value="Unassembled WGS sequence"/>
</dbReference>